<accession>A0A485D9C4</accession>
<proteinExistence type="predicted"/>
<dbReference type="EMBL" id="CAADJE010000043">
    <property type="protein sequence ID" value="VFS93317.1"/>
    <property type="molecule type" value="Genomic_DNA"/>
</dbReference>
<dbReference type="InterPro" id="IPR036485">
    <property type="entry name" value="Glu_synth_asu_C_sf"/>
</dbReference>
<dbReference type="AlphaFoldDB" id="A0A485D9C4"/>
<gene>
    <name evidence="2" type="primary">gltB_2</name>
    <name evidence="2" type="ORF">NCTC12998_07535</name>
</gene>
<sequence>MSGYIAQTHGDQGLAADPITAHFSGTAGQSFGVWNAGGVELHLTGDANDYVGKGMAGGLLSIRPPVGSAFRSHEASIIGNTCLYGATGGRLYAAGRAGERFAVRNSGAITVVEGIGDNGCEYMTGGIVCVLGKTGVNFGAGMTGGFAYVLG</sequence>
<dbReference type="InterPro" id="IPR051394">
    <property type="entry name" value="Glutamate_Synthase"/>
</dbReference>
<dbReference type="Proteomes" id="UP000345637">
    <property type="component" value="Unassembled WGS sequence"/>
</dbReference>
<dbReference type="EC" id="1.4.1.13" evidence="2"/>
<keyword evidence="2" id="KW-0560">Oxidoreductase</keyword>
<dbReference type="Pfam" id="PF01493">
    <property type="entry name" value="GXGXG"/>
    <property type="match status" value="1"/>
</dbReference>
<dbReference type="PANTHER" id="PTHR43100">
    <property type="entry name" value="GLUTAMATE SYNTHASE [NADPH] SMALL CHAIN"/>
    <property type="match status" value="1"/>
</dbReference>
<protein>
    <submittedName>
        <fullName evidence="2">Glutamate synthase [NADPH] large chain</fullName>
        <ecNumber evidence="2">1.4.1.13</ecNumber>
    </submittedName>
</protein>
<feature type="domain" description="Glutamate synthase alpha subunit C-terminal" evidence="1">
    <location>
        <begin position="2"/>
        <end position="150"/>
    </location>
</feature>
<organism evidence="2 3">
    <name type="scientific">Raoultella planticola</name>
    <name type="common">Klebsiella planticola</name>
    <dbReference type="NCBI Taxonomy" id="575"/>
    <lineage>
        <taxon>Bacteria</taxon>
        <taxon>Pseudomonadati</taxon>
        <taxon>Pseudomonadota</taxon>
        <taxon>Gammaproteobacteria</taxon>
        <taxon>Enterobacterales</taxon>
        <taxon>Enterobacteriaceae</taxon>
        <taxon>Klebsiella/Raoultella group</taxon>
        <taxon>Raoultella</taxon>
    </lineage>
</organism>
<evidence type="ECO:0000259" key="1">
    <source>
        <dbReference type="Pfam" id="PF01493"/>
    </source>
</evidence>
<dbReference type="GO" id="GO:0004355">
    <property type="term" value="F:glutamate synthase (NADPH) activity"/>
    <property type="evidence" value="ECO:0007669"/>
    <property type="project" value="UniProtKB-EC"/>
</dbReference>
<dbReference type="InterPro" id="IPR002489">
    <property type="entry name" value="Glu_synth_asu_C"/>
</dbReference>
<dbReference type="SUPFAM" id="SSF69336">
    <property type="entry name" value="Alpha subunit of glutamate synthase, C-terminal domain"/>
    <property type="match status" value="1"/>
</dbReference>
<name>A0A485D9C4_RAOPL</name>
<dbReference type="Gene3D" id="2.160.20.60">
    <property type="entry name" value="Glutamate synthase, alpha subunit, C-terminal domain"/>
    <property type="match status" value="1"/>
</dbReference>
<reference evidence="2 3" key="1">
    <citation type="submission" date="2019-03" db="EMBL/GenBank/DDBJ databases">
        <authorList>
            <consortium name="Pathogen Informatics"/>
        </authorList>
    </citation>
    <scope>NUCLEOTIDE SEQUENCE [LARGE SCALE GENOMIC DNA]</scope>
    <source>
        <strain evidence="2 3">NCTC12998</strain>
    </source>
</reference>
<evidence type="ECO:0000313" key="3">
    <source>
        <dbReference type="Proteomes" id="UP000345637"/>
    </source>
</evidence>
<dbReference type="PANTHER" id="PTHR43100:SF1">
    <property type="entry name" value="GLUTAMATE SYNTHASE [NADPH] SMALL CHAIN"/>
    <property type="match status" value="1"/>
</dbReference>
<evidence type="ECO:0000313" key="2">
    <source>
        <dbReference type="EMBL" id="VFS93317.1"/>
    </source>
</evidence>